<dbReference type="InterPro" id="IPR055471">
    <property type="entry name" value="DUF7043"/>
</dbReference>
<proteinExistence type="predicted"/>
<evidence type="ECO:0000313" key="5">
    <source>
        <dbReference type="WBParaSite" id="Pan_g4398.t1"/>
    </source>
</evidence>
<sequence length="564" mass="63724">MTGYQCYHVVLIFAGFYAAYNPTVLAKLPTGTSALVGSARPTVGGNLPCQFPASGEFFFEDGSQRILRIEDNYFETKGFCVKADRKRDFYIVQHTKNNDICHRCVLFLAFHTNVIRYKEGACIRHETDLETLCRRITGDSPLFTLFRTNPVPIACPIALPATFSYSLSDLGTCKNDGHSVIDECSVANRFRLGFVSCPQSPKSRTHDEAYECIADWNHYSTYYFAARVVGTRFAPSLGEFRCFIVDHSTNRIGMSADSSCLELTALDRASVIMTYKPAPRMEPSCNFPQWLHGVKSWSSTTSRRSVIVSKGEWLELTDVGETAVNSICLENAGEEYFITRRKSDCDTSIMCVRILRRNANVITISRAPMAVIDMNLCKKLQDNEQAHFSFDLLIRDGTIEKCPHKGLLYYDKCPRPLLSIGCKSPKKMNLTDICSVHFPDDPAEIVAITETLVCRSTIHIGNDTFLIASSRKRFLCLRFWLDETQTLVMDSYTDTACFKEALRISKQTLTRYQIVHTETCPSPGYPDPLSWLLNKLVSPSSTAMNKPILLPFSILFFTFYRLFV</sequence>
<evidence type="ECO:0000259" key="3">
    <source>
        <dbReference type="Pfam" id="PF23071"/>
    </source>
</evidence>
<organism evidence="4 5">
    <name type="scientific">Panagrellus redivivus</name>
    <name type="common">Microworm</name>
    <dbReference type="NCBI Taxonomy" id="6233"/>
    <lineage>
        <taxon>Eukaryota</taxon>
        <taxon>Metazoa</taxon>
        <taxon>Ecdysozoa</taxon>
        <taxon>Nematoda</taxon>
        <taxon>Chromadorea</taxon>
        <taxon>Rhabditida</taxon>
        <taxon>Tylenchina</taxon>
        <taxon>Panagrolaimomorpha</taxon>
        <taxon>Panagrolaimoidea</taxon>
        <taxon>Panagrolaimidae</taxon>
        <taxon>Panagrellus</taxon>
    </lineage>
</organism>
<dbReference type="Pfam" id="PF23071">
    <property type="entry name" value="DUF7044"/>
    <property type="match status" value="1"/>
</dbReference>
<feature type="domain" description="DUF7044" evidence="3">
    <location>
        <begin position="49"/>
        <end position="134"/>
    </location>
</feature>
<dbReference type="PANTHER" id="PTHR22255:SF9">
    <property type="entry name" value="LP06548P"/>
    <property type="match status" value="1"/>
</dbReference>
<name>A0A7E4VXP6_PANRE</name>
<reference evidence="4" key="1">
    <citation type="journal article" date="2013" name="Genetics">
        <title>The draft genome and transcriptome of Panagrellus redivivus are shaped by the harsh demands of a free-living lifestyle.</title>
        <authorList>
            <person name="Srinivasan J."/>
            <person name="Dillman A.R."/>
            <person name="Macchietto M.G."/>
            <person name="Heikkinen L."/>
            <person name="Lakso M."/>
            <person name="Fracchia K.M."/>
            <person name="Antoshechkin I."/>
            <person name="Mortazavi A."/>
            <person name="Wong G."/>
            <person name="Sternberg P.W."/>
        </authorList>
    </citation>
    <scope>NUCLEOTIDE SEQUENCE [LARGE SCALE GENOMIC DNA]</scope>
    <source>
        <strain evidence="4">MT8872</strain>
    </source>
</reference>
<dbReference type="AlphaFoldDB" id="A0A7E4VXP6"/>
<dbReference type="InterPro" id="IPR055470">
    <property type="entry name" value="DUF7042"/>
</dbReference>
<keyword evidence="4" id="KW-1185">Reference proteome</keyword>
<dbReference type="PANTHER" id="PTHR22255">
    <property type="entry name" value="LP06548P"/>
    <property type="match status" value="1"/>
</dbReference>
<feature type="domain" description="DUF7043" evidence="2">
    <location>
        <begin position="283"/>
        <end position="384"/>
    </location>
</feature>
<evidence type="ECO:0000259" key="2">
    <source>
        <dbReference type="Pfam" id="PF23070"/>
    </source>
</evidence>
<dbReference type="Proteomes" id="UP000492821">
    <property type="component" value="Unassembled WGS sequence"/>
</dbReference>
<dbReference type="WBParaSite" id="Pan_g4398.t1">
    <property type="protein sequence ID" value="Pan_g4398.t1"/>
    <property type="gene ID" value="Pan_g4398"/>
</dbReference>
<dbReference type="Pfam" id="PF23069">
    <property type="entry name" value="DUF7042"/>
    <property type="match status" value="1"/>
</dbReference>
<dbReference type="Pfam" id="PF23070">
    <property type="entry name" value="DUF7043"/>
    <property type="match status" value="1"/>
</dbReference>
<accession>A0A7E4VXP6</accession>
<feature type="domain" description="DUF7042" evidence="1">
    <location>
        <begin position="152"/>
        <end position="276"/>
    </location>
</feature>
<evidence type="ECO:0000313" key="4">
    <source>
        <dbReference type="Proteomes" id="UP000492821"/>
    </source>
</evidence>
<reference evidence="5" key="2">
    <citation type="submission" date="2020-10" db="UniProtKB">
        <authorList>
            <consortium name="WormBaseParasite"/>
        </authorList>
    </citation>
    <scope>IDENTIFICATION</scope>
</reference>
<protein>
    <submittedName>
        <fullName evidence="5">Ig-like domain-containing protein</fullName>
    </submittedName>
</protein>
<evidence type="ECO:0000259" key="1">
    <source>
        <dbReference type="Pfam" id="PF23069"/>
    </source>
</evidence>
<dbReference type="InterPro" id="IPR055472">
    <property type="entry name" value="DUF7044"/>
</dbReference>